<dbReference type="Proteomes" id="UP000603912">
    <property type="component" value="Unassembled WGS sequence"/>
</dbReference>
<dbReference type="CDD" id="cd02440">
    <property type="entry name" value="AdoMet_MTases"/>
    <property type="match status" value="1"/>
</dbReference>
<dbReference type="AlphaFoldDB" id="A0A917MHY4"/>
<dbReference type="PANTHER" id="PTHR45128:SF2">
    <property type="entry name" value="METHYLTRANSFERASE DOMAIN-CONTAINING PROTEIN"/>
    <property type="match status" value="1"/>
</dbReference>
<organism evidence="4 5">
    <name type="scientific">Alsobacter metallidurans</name>
    <dbReference type="NCBI Taxonomy" id="340221"/>
    <lineage>
        <taxon>Bacteria</taxon>
        <taxon>Pseudomonadati</taxon>
        <taxon>Pseudomonadota</taxon>
        <taxon>Alphaproteobacteria</taxon>
        <taxon>Hyphomicrobiales</taxon>
        <taxon>Alsobacteraceae</taxon>
        <taxon>Alsobacter</taxon>
    </lineage>
</organism>
<dbReference type="Gene3D" id="3.40.50.150">
    <property type="entry name" value="Vaccinia Virus protein VP39"/>
    <property type="match status" value="1"/>
</dbReference>
<dbReference type="InterPro" id="IPR048711">
    <property type="entry name" value="WHD_Rv2258c"/>
</dbReference>
<dbReference type="SUPFAM" id="SSF46785">
    <property type="entry name" value="Winged helix' DNA-binding domain"/>
    <property type="match status" value="1"/>
</dbReference>
<dbReference type="InterPro" id="IPR029063">
    <property type="entry name" value="SAM-dependent_MTases_sf"/>
</dbReference>
<feature type="compositionally biased region" description="Polar residues" evidence="1">
    <location>
        <begin position="1"/>
        <end position="11"/>
    </location>
</feature>
<accession>A0A917MHY4</accession>
<proteinExistence type="predicted"/>
<dbReference type="Pfam" id="PF21320">
    <property type="entry name" value="WHD_Rv2258c"/>
    <property type="match status" value="1"/>
</dbReference>
<feature type="region of interest" description="Disordered" evidence="1">
    <location>
        <begin position="1"/>
        <end position="40"/>
    </location>
</feature>
<dbReference type="SUPFAM" id="SSF53335">
    <property type="entry name" value="S-adenosyl-L-methionine-dependent methyltransferases"/>
    <property type="match status" value="1"/>
</dbReference>
<name>A0A917MHY4_9HYPH</name>
<dbReference type="InterPro" id="IPR036388">
    <property type="entry name" value="WH-like_DNA-bd_sf"/>
</dbReference>
<dbReference type="InterPro" id="IPR036390">
    <property type="entry name" value="WH_DNA-bd_sf"/>
</dbReference>
<dbReference type="EMBL" id="BMES01000002">
    <property type="protein sequence ID" value="GGH20481.1"/>
    <property type="molecule type" value="Genomic_DNA"/>
</dbReference>
<protein>
    <submittedName>
        <fullName evidence="4">SAM-dependent methyltransferase</fullName>
    </submittedName>
</protein>
<comment type="caution">
    <text evidence="4">The sequence shown here is derived from an EMBL/GenBank/DDBJ whole genome shotgun (WGS) entry which is preliminary data.</text>
</comment>
<dbReference type="InterPro" id="IPR025714">
    <property type="entry name" value="Methyltranfer_dom"/>
</dbReference>
<evidence type="ECO:0000313" key="5">
    <source>
        <dbReference type="Proteomes" id="UP000603912"/>
    </source>
</evidence>
<evidence type="ECO:0000313" key="4">
    <source>
        <dbReference type="EMBL" id="GGH20481.1"/>
    </source>
</evidence>
<keyword evidence="4" id="KW-0808">Transferase</keyword>
<evidence type="ECO:0000259" key="3">
    <source>
        <dbReference type="Pfam" id="PF21320"/>
    </source>
</evidence>
<gene>
    <name evidence="4" type="ORF">GCM10007036_24050</name>
</gene>
<evidence type="ECO:0000259" key="2">
    <source>
        <dbReference type="Pfam" id="PF13847"/>
    </source>
</evidence>
<keyword evidence="4" id="KW-0489">Methyltransferase</keyword>
<sequence length="391" mass="41711">MQPQTPSSSPAPNGAMLNPAAIMPGANPAAPTEAAPPAAAPLDGDRLNAFVGKMLGDMGAVFSGALVLMGDKLGLYKAMANAGPIGPQQLALRTQTDERYVREWLSAMAASGYMNYDPKTERYTLSPEQAAVLADENSPAFMAGAFDIASAMYRDEPKITAAFKSGRGVGWHDHSQCLFRGTERFFKTSYRHHLVDEWLPALEGVVEKLRRGARVADVGCGHGASTIIMAQAFPNSRFFGFDYHDGSIEQARAAAMEAGVAGQCEFAVADARSYPAMNYDLITFFDCLHDMGDPVGAARHARSSMAADGTWMIVEPMAGDKVEDNLNPVGRIYYAASTMLCTPASKSQDVGLALGAQAGERRLAEVIRSGGFGRVRAAATTPFNMVLEARP</sequence>
<feature type="domain" description="Methyltransferase" evidence="2">
    <location>
        <begin position="211"/>
        <end position="317"/>
    </location>
</feature>
<dbReference type="PANTHER" id="PTHR45128">
    <property type="entry name" value="METHYLTRANSFERASE TYPE 11"/>
    <property type="match status" value="1"/>
</dbReference>
<reference evidence="4" key="2">
    <citation type="submission" date="2020-09" db="EMBL/GenBank/DDBJ databases">
        <authorList>
            <person name="Sun Q."/>
            <person name="Zhou Y."/>
        </authorList>
    </citation>
    <scope>NUCLEOTIDE SEQUENCE</scope>
    <source>
        <strain evidence="4">CGMCC 1.12214</strain>
    </source>
</reference>
<feature type="compositionally biased region" description="Low complexity" evidence="1">
    <location>
        <begin position="24"/>
        <end position="40"/>
    </location>
</feature>
<dbReference type="Pfam" id="PF13847">
    <property type="entry name" value="Methyltransf_31"/>
    <property type="match status" value="1"/>
</dbReference>
<dbReference type="Gene3D" id="1.10.10.10">
    <property type="entry name" value="Winged helix-like DNA-binding domain superfamily/Winged helix DNA-binding domain"/>
    <property type="match status" value="1"/>
</dbReference>
<evidence type="ECO:0000256" key="1">
    <source>
        <dbReference type="SAM" id="MobiDB-lite"/>
    </source>
</evidence>
<dbReference type="GO" id="GO:0032259">
    <property type="term" value="P:methylation"/>
    <property type="evidence" value="ECO:0007669"/>
    <property type="project" value="UniProtKB-KW"/>
</dbReference>
<keyword evidence="5" id="KW-1185">Reference proteome</keyword>
<reference evidence="4" key="1">
    <citation type="journal article" date="2014" name="Int. J. Syst. Evol. Microbiol.">
        <title>Complete genome sequence of Corynebacterium casei LMG S-19264T (=DSM 44701T), isolated from a smear-ripened cheese.</title>
        <authorList>
            <consortium name="US DOE Joint Genome Institute (JGI-PGF)"/>
            <person name="Walter F."/>
            <person name="Albersmeier A."/>
            <person name="Kalinowski J."/>
            <person name="Ruckert C."/>
        </authorList>
    </citation>
    <scope>NUCLEOTIDE SEQUENCE</scope>
    <source>
        <strain evidence="4">CGMCC 1.12214</strain>
    </source>
</reference>
<dbReference type="GO" id="GO:0008168">
    <property type="term" value="F:methyltransferase activity"/>
    <property type="evidence" value="ECO:0007669"/>
    <property type="project" value="UniProtKB-KW"/>
</dbReference>
<dbReference type="InterPro" id="IPR053173">
    <property type="entry name" value="SAM-binding_MTase"/>
</dbReference>
<feature type="domain" description="S-adenosylmethionine-dependent methyltransferase Rv2258c-like winged HTH" evidence="3">
    <location>
        <begin position="66"/>
        <end position="134"/>
    </location>
</feature>